<gene>
    <name evidence="9" type="primary">rlmD</name>
    <name evidence="9" type="ORF">Q3O60_04365</name>
</gene>
<proteinExistence type="inferred from homology"/>
<evidence type="ECO:0000256" key="7">
    <source>
        <dbReference type="PROSITE-ProRule" id="PRU10015"/>
    </source>
</evidence>
<dbReference type="PROSITE" id="PS50926">
    <property type="entry name" value="TRAM"/>
    <property type="match status" value="1"/>
</dbReference>
<reference evidence="9 10" key="1">
    <citation type="submission" date="2023-08" db="EMBL/GenBank/DDBJ databases">
        <authorList>
            <person name="Joshi A."/>
            <person name="Thite S."/>
        </authorList>
    </citation>
    <scope>NUCLEOTIDE SEQUENCE [LARGE SCALE GENOMIC DNA]</scope>
    <source>
        <strain evidence="9 10">AC40</strain>
    </source>
</reference>
<dbReference type="GO" id="GO:0008168">
    <property type="term" value="F:methyltransferase activity"/>
    <property type="evidence" value="ECO:0007669"/>
    <property type="project" value="UniProtKB-KW"/>
</dbReference>
<dbReference type="CDD" id="cd02440">
    <property type="entry name" value="AdoMet_MTases"/>
    <property type="match status" value="1"/>
</dbReference>
<evidence type="ECO:0000313" key="10">
    <source>
        <dbReference type="Proteomes" id="UP001231616"/>
    </source>
</evidence>
<dbReference type="Gene3D" id="3.40.50.150">
    <property type="entry name" value="Vaccinia Virus protein VP39"/>
    <property type="match status" value="1"/>
</dbReference>
<evidence type="ECO:0000259" key="8">
    <source>
        <dbReference type="PROSITE" id="PS50926"/>
    </source>
</evidence>
<organism evidence="9 10">
    <name type="scientific">Alkalimonas collagenimarina</name>
    <dbReference type="NCBI Taxonomy" id="400390"/>
    <lineage>
        <taxon>Bacteria</taxon>
        <taxon>Pseudomonadati</taxon>
        <taxon>Pseudomonadota</taxon>
        <taxon>Gammaproteobacteria</taxon>
        <taxon>Alkalimonas</taxon>
    </lineage>
</organism>
<dbReference type="Gene3D" id="2.40.50.140">
    <property type="entry name" value="Nucleic acid-binding proteins"/>
    <property type="match status" value="1"/>
</dbReference>
<evidence type="ECO:0000256" key="5">
    <source>
        <dbReference type="ARBA" id="ARBA00023014"/>
    </source>
</evidence>
<feature type="active site" evidence="7">
    <location>
        <position position="424"/>
    </location>
</feature>
<feature type="domain" description="TRAM" evidence="8">
    <location>
        <begin position="23"/>
        <end position="82"/>
    </location>
</feature>
<dbReference type="InterPro" id="IPR002792">
    <property type="entry name" value="TRAM_dom"/>
</dbReference>
<dbReference type="Pfam" id="PF05958">
    <property type="entry name" value="tRNA_U5-meth_tr"/>
    <property type="match status" value="2"/>
</dbReference>
<dbReference type="Proteomes" id="UP001231616">
    <property type="component" value="Unassembled WGS sequence"/>
</dbReference>
<dbReference type="EMBL" id="JAUZVZ010000005">
    <property type="protein sequence ID" value="MDP4535422.1"/>
    <property type="molecule type" value="Genomic_DNA"/>
</dbReference>
<keyword evidence="2 6" id="KW-0489">Methyltransferase</keyword>
<dbReference type="PROSITE" id="PS51687">
    <property type="entry name" value="SAM_MT_RNA_M5U"/>
    <property type="match status" value="1"/>
</dbReference>
<keyword evidence="1" id="KW-0408">Iron</keyword>
<evidence type="ECO:0000256" key="3">
    <source>
        <dbReference type="ARBA" id="ARBA00022679"/>
    </source>
</evidence>
<evidence type="ECO:0000256" key="2">
    <source>
        <dbReference type="ARBA" id="ARBA00022603"/>
    </source>
</evidence>
<dbReference type="EC" id="2.1.1.190" evidence="9"/>
<feature type="binding site" evidence="6">
    <location>
        <position position="300"/>
    </location>
    <ligand>
        <name>S-adenosyl-L-methionine</name>
        <dbReference type="ChEBI" id="CHEBI:59789"/>
    </ligand>
</feature>
<evidence type="ECO:0000256" key="1">
    <source>
        <dbReference type="ARBA" id="ARBA00022485"/>
    </source>
</evidence>
<keyword evidence="3 6" id="KW-0808">Transferase</keyword>
<feature type="binding site" evidence="6">
    <location>
        <position position="350"/>
    </location>
    <ligand>
        <name>S-adenosyl-L-methionine</name>
        <dbReference type="ChEBI" id="CHEBI:59789"/>
    </ligand>
</feature>
<keyword evidence="10" id="KW-1185">Reference proteome</keyword>
<comment type="caution">
    <text evidence="9">The sequence shown here is derived from an EMBL/GenBank/DDBJ whole genome shotgun (WGS) entry which is preliminary data.</text>
</comment>
<dbReference type="InterPro" id="IPR030390">
    <property type="entry name" value="MeTrfase_TrmA_AS"/>
</dbReference>
<dbReference type="SUPFAM" id="SSF53335">
    <property type="entry name" value="S-adenosyl-L-methionine-dependent methyltransferases"/>
    <property type="match status" value="1"/>
</dbReference>
<dbReference type="InterPro" id="IPR010280">
    <property type="entry name" value="U5_MeTrfase_fam"/>
</dbReference>
<dbReference type="RefSeq" id="WP_305892692.1">
    <property type="nucleotide sequence ID" value="NZ_JAUZVZ010000005.1"/>
</dbReference>
<keyword evidence="1" id="KW-0479">Metal-binding</keyword>
<evidence type="ECO:0000256" key="4">
    <source>
        <dbReference type="ARBA" id="ARBA00022691"/>
    </source>
</evidence>
<dbReference type="Pfam" id="PF01938">
    <property type="entry name" value="TRAM"/>
    <property type="match status" value="1"/>
</dbReference>
<evidence type="ECO:0000313" key="9">
    <source>
        <dbReference type="EMBL" id="MDP4535422.1"/>
    </source>
</evidence>
<name>A0ABT9GWK8_9GAMM</name>
<accession>A0ABT9GWK8</accession>
<feature type="binding site" evidence="6">
    <location>
        <position position="329"/>
    </location>
    <ligand>
        <name>S-adenosyl-L-methionine</name>
        <dbReference type="ChEBI" id="CHEBI:59789"/>
    </ligand>
</feature>
<comment type="similarity">
    <text evidence="6">Belongs to the class I-like SAM-binding methyltransferase superfamily. RNA M5U methyltransferase family.</text>
</comment>
<feature type="binding site" evidence="6">
    <location>
        <position position="398"/>
    </location>
    <ligand>
        <name>S-adenosyl-L-methionine</name>
        <dbReference type="ChEBI" id="CHEBI:59789"/>
    </ligand>
</feature>
<protein>
    <submittedName>
        <fullName evidence="9">23S rRNA (Uracil(1939)-C(5))-methyltransferase RlmD</fullName>
        <ecNumber evidence="9">2.1.1.190</ecNumber>
    </submittedName>
</protein>
<dbReference type="GO" id="GO:0032259">
    <property type="term" value="P:methylation"/>
    <property type="evidence" value="ECO:0007669"/>
    <property type="project" value="UniProtKB-KW"/>
</dbReference>
<dbReference type="SUPFAM" id="SSF50249">
    <property type="entry name" value="Nucleic acid-binding proteins"/>
    <property type="match status" value="1"/>
</dbReference>
<sequence length="471" mass="52790">MTQPYLNAYKGTIAMAIIYQTKRKTNAKRQLKVEITALDHLGQGMARDRGRILFVPGALPQEVVQIQLSDSKKSFAKATLTTILTPSVYRQQPPCAHFDDCGGCQLQQAAPAQQLIWKQQAVDQLLKHQLQMDELPWLPAIESPSEGYRRKARLGVWYQQSRRQFQLGFRQQGDFRIQSVQDCLVLSPAIRPVFNRVTPVLKQLRQGRFITHLDVIDADGLAFIVVRHTEALPPEDIEQLVACWPEAYWLGEAETGQFIAWQNGVQANAQSNQGSNDSAMAYTLPDQQLKLQFAPDDFIQVNAVVNQAMVNTALDWLDIQPQDRVLDLYCGIGNFSLPLAQKAAHVVGVEGLERMVQRAATNAKLSGLIDVDFVQADLHLPWPKASWNQQHYHKIVLDPARAGAEGAIEQLGALGAERVLYVSCNPETLARDAVKLLAQGYVLTQIKAIEMFPHTRHLEVMALFCLQRKTS</sequence>
<feature type="active site" description="Nucleophile" evidence="6">
    <location>
        <position position="424"/>
    </location>
</feature>
<dbReference type="PANTHER" id="PTHR11061:SF49">
    <property type="entry name" value="23S RRNA (URACIL(1939)-C(5))-METHYLTRANSFERASE RLMD"/>
    <property type="match status" value="1"/>
</dbReference>
<dbReference type="NCBIfam" id="NF009639">
    <property type="entry name" value="PRK13168.1"/>
    <property type="match status" value="1"/>
</dbReference>
<keyword evidence="4 6" id="KW-0949">S-adenosyl-L-methionine</keyword>
<dbReference type="PANTHER" id="PTHR11061">
    <property type="entry name" value="RNA M5U METHYLTRANSFERASE"/>
    <property type="match status" value="1"/>
</dbReference>
<keyword evidence="5" id="KW-0411">Iron-sulfur</keyword>
<dbReference type="InterPro" id="IPR012340">
    <property type="entry name" value="NA-bd_OB-fold"/>
</dbReference>
<dbReference type="Gene3D" id="2.40.50.1070">
    <property type="match status" value="1"/>
</dbReference>
<dbReference type="PROSITE" id="PS01230">
    <property type="entry name" value="TRMA_1"/>
    <property type="match status" value="1"/>
</dbReference>
<dbReference type="NCBIfam" id="TIGR00479">
    <property type="entry name" value="rumA"/>
    <property type="match status" value="1"/>
</dbReference>
<keyword evidence="1" id="KW-0004">4Fe-4S</keyword>
<evidence type="ECO:0000256" key="6">
    <source>
        <dbReference type="PROSITE-ProRule" id="PRU01024"/>
    </source>
</evidence>
<dbReference type="InterPro" id="IPR029063">
    <property type="entry name" value="SAM-dependent_MTases_sf"/>
</dbReference>